<dbReference type="EMBL" id="JOJR01000026">
    <property type="protein sequence ID" value="RCN50198.1"/>
    <property type="molecule type" value="Genomic_DNA"/>
</dbReference>
<dbReference type="Proteomes" id="UP000252519">
    <property type="component" value="Unassembled WGS sequence"/>
</dbReference>
<reference evidence="2 3" key="1">
    <citation type="submission" date="2014-10" db="EMBL/GenBank/DDBJ databases">
        <title>Draft genome of the hookworm Ancylostoma caninum.</title>
        <authorList>
            <person name="Mitreva M."/>
        </authorList>
    </citation>
    <scope>NUCLEOTIDE SEQUENCE [LARGE SCALE GENOMIC DNA]</scope>
    <source>
        <strain evidence="2 3">Baltimore</strain>
    </source>
</reference>
<evidence type="ECO:0000313" key="2">
    <source>
        <dbReference type="EMBL" id="RCN50198.1"/>
    </source>
</evidence>
<dbReference type="PROSITE" id="PS50278">
    <property type="entry name" value="PDGF_2"/>
    <property type="match status" value="1"/>
</dbReference>
<feature type="domain" description="Platelet-derived growth factor (PDGF) family profile" evidence="1">
    <location>
        <begin position="128"/>
        <end position="210"/>
    </location>
</feature>
<dbReference type="InterPro" id="IPR000072">
    <property type="entry name" value="PDGF/VEGF_dom"/>
</dbReference>
<keyword evidence="3" id="KW-1185">Reference proteome</keyword>
<evidence type="ECO:0000313" key="3">
    <source>
        <dbReference type="Proteomes" id="UP000252519"/>
    </source>
</evidence>
<dbReference type="SUPFAM" id="SSF57501">
    <property type="entry name" value="Cystine-knot cytokines"/>
    <property type="match status" value="1"/>
</dbReference>
<name>A0A368H356_ANCCA</name>
<dbReference type="Pfam" id="PF00341">
    <property type="entry name" value="PDGF"/>
    <property type="match status" value="1"/>
</dbReference>
<dbReference type="GO" id="GO:0016020">
    <property type="term" value="C:membrane"/>
    <property type="evidence" value="ECO:0007669"/>
    <property type="project" value="InterPro"/>
</dbReference>
<sequence>MLSVYHSELHMDILLLLFASLFSIAYPEAIPKTLRDKLRKATTFLEFAEDVEIIYHPLYTNQHVQKLYPTPGPRKPMRISAANFLKSSPSRLRTLAVDEAPTTTNTMDVSTAEHLSLFGSIKQGNDTCQLQSVCVPIPLDNGDPQVVIYPKCYEVMQCVGSCCDSYERCHPHSIRKLERPVIEMVYVGNGRFMLNQTLNITMEEHTSCSCYDCGSDVPECSPGFVIGSDCKCQCANKSERNSCQGDGYREWDETKCRCTCEPVACPNDQTFDEDRCDCVHSRKQDEGQLADVIDTSTAVDLSSLPKLKAKVVRHHQGIFD</sequence>
<comment type="caution">
    <text evidence="2">The sequence shown here is derived from an EMBL/GenBank/DDBJ whole genome shotgun (WGS) entry which is preliminary data.</text>
</comment>
<organism evidence="2 3">
    <name type="scientific">Ancylostoma caninum</name>
    <name type="common">Dog hookworm</name>
    <dbReference type="NCBI Taxonomy" id="29170"/>
    <lineage>
        <taxon>Eukaryota</taxon>
        <taxon>Metazoa</taxon>
        <taxon>Ecdysozoa</taxon>
        <taxon>Nematoda</taxon>
        <taxon>Chromadorea</taxon>
        <taxon>Rhabditida</taxon>
        <taxon>Rhabditina</taxon>
        <taxon>Rhabditomorpha</taxon>
        <taxon>Strongyloidea</taxon>
        <taxon>Ancylostomatidae</taxon>
        <taxon>Ancylostomatinae</taxon>
        <taxon>Ancylostoma</taxon>
    </lineage>
</organism>
<dbReference type="InterPro" id="IPR029034">
    <property type="entry name" value="Cystine-knot_cytokine"/>
</dbReference>
<dbReference type="InterPro" id="IPR017948">
    <property type="entry name" value="TGFb_CS"/>
</dbReference>
<dbReference type="Gene3D" id="2.10.90.10">
    <property type="entry name" value="Cystine-knot cytokines"/>
    <property type="match status" value="1"/>
</dbReference>
<gene>
    <name evidence="2" type="ORF">ANCCAN_03803</name>
</gene>
<dbReference type="AlphaFoldDB" id="A0A368H356"/>
<dbReference type="STRING" id="29170.A0A368H356"/>
<dbReference type="OrthoDB" id="5785123at2759"/>
<dbReference type="PROSITE" id="PS00250">
    <property type="entry name" value="TGF_BETA_1"/>
    <property type="match status" value="1"/>
</dbReference>
<accession>A0A368H356</accession>
<protein>
    <submittedName>
        <fullName evidence="2">Platelet-derived growth factor</fullName>
    </submittedName>
</protein>
<dbReference type="GO" id="GO:0008083">
    <property type="term" value="F:growth factor activity"/>
    <property type="evidence" value="ECO:0007669"/>
    <property type="project" value="InterPro"/>
</dbReference>
<evidence type="ECO:0000259" key="1">
    <source>
        <dbReference type="PROSITE" id="PS50278"/>
    </source>
</evidence>
<proteinExistence type="predicted"/>